<feature type="coiled-coil region" evidence="2">
    <location>
        <begin position="73"/>
        <end position="107"/>
    </location>
</feature>
<keyword evidence="2" id="KW-0175">Coiled coil</keyword>
<dbReference type="PANTHER" id="PTHR30204:SF98">
    <property type="entry name" value="HTH-TYPE TRANSCRIPTIONAL REGULATOR ADHR"/>
    <property type="match status" value="1"/>
</dbReference>
<name>A0A1I1R9H0_9LACO</name>
<dbReference type="InterPro" id="IPR047057">
    <property type="entry name" value="MerR_fam"/>
</dbReference>
<dbReference type="Pfam" id="PF13411">
    <property type="entry name" value="MerR_1"/>
    <property type="match status" value="1"/>
</dbReference>
<dbReference type="InterPro" id="IPR009061">
    <property type="entry name" value="DNA-bd_dom_put_sf"/>
</dbReference>
<sequence length="129" mass="15780">MSINEISKKFVLSKDTLRYWEKMGLLPAIKRDEHGYRQYSEIDQNWIFYIKVLRNAGMPVSKLKVFLFNYRQKETAQKRLNLLIKQREQLEQQQAQLQKTINYLNYKIDHFDDKLLTYEKEKLAYERKI</sequence>
<dbReference type="Proteomes" id="UP000199599">
    <property type="component" value="Unassembled WGS sequence"/>
</dbReference>
<evidence type="ECO:0000259" key="3">
    <source>
        <dbReference type="PROSITE" id="PS50937"/>
    </source>
</evidence>
<evidence type="ECO:0000256" key="2">
    <source>
        <dbReference type="SAM" id="Coils"/>
    </source>
</evidence>
<dbReference type="Gene3D" id="1.10.1660.10">
    <property type="match status" value="1"/>
</dbReference>
<protein>
    <submittedName>
        <fullName evidence="4">DNA-binding transcriptional regulator, MerR family</fullName>
    </submittedName>
</protein>
<gene>
    <name evidence="4" type="ORF">SAMN04487792_0255</name>
</gene>
<dbReference type="STRING" id="1505723.SAMN04487792_0255"/>
<dbReference type="GO" id="GO:0003677">
    <property type="term" value="F:DNA binding"/>
    <property type="evidence" value="ECO:0007669"/>
    <property type="project" value="UniProtKB-KW"/>
</dbReference>
<feature type="domain" description="HTH merR-type" evidence="3">
    <location>
        <begin position="1"/>
        <end position="69"/>
    </location>
</feature>
<dbReference type="SMART" id="SM00422">
    <property type="entry name" value="HTH_MERR"/>
    <property type="match status" value="1"/>
</dbReference>
<dbReference type="GO" id="GO:0003700">
    <property type="term" value="F:DNA-binding transcription factor activity"/>
    <property type="evidence" value="ECO:0007669"/>
    <property type="project" value="InterPro"/>
</dbReference>
<dbReference type="RefSeq" id="WP_103716080.1">
    <property type="nucleotide sequence ID" value="NZ_CBCRVU010000001.1"/>
</dbReference>
<dbReference type="CDD" id="cd01109">
    <property type="entry name" value="HTH_YyaN"/>
    <property type="match status" value="1"/>
</dbReference>
<dbReference type="PROSITE" id="PS50937">
    <property type="entry name" value="HTH_MERR_2"/>
    <property type="match status" value="1"/>
</dbReference>
<evidence type="ECO:0000313" key="4">
    <source>
        <dbReference type="EMBL" id="SFD30902.1"/>
    </source>
</evidence>
<evidence type="ECO:0000256" key="1">
    <source>
        <dbReference type="ARBA" id="ARBA00023125"/>
    </source>
</evidence>
<proteinExistence type="predicted"/>
<dbReference type="SUPFAM" id="SSF46955">
    <property type="entry name" value="Putative DNA-binding domain"/>
    <property type="match status" value="1"/>
</dbReference>
<dbReference type="PANTHER" id="PTHR30204">
    <property type="entry name" value="REDOX-CYCLING DRUG-SENSING TRANSCRIPTIONAL ACTIVATOR SOXR"/>
    <property type="match status" value="1"/>
</dbReference>
<organism evidence="4 5">
    <name type="scientific">Lactobacillus bombicola</name>
    <dbReference type="NCBI Taxonomy" id="1505723"/>
    <lineage>
        <taxon>Bacteria</taxon>
        <taxon>Bacillati</taxon>
        <taxon>Bacillota</taxon>
        <taxon>Bacilli</taxon>
        <taxon>Lactobacillales</taxon>
        <taxon>Lactobacillaceae</taxon>
        <taxon>Lactobacillus</taxon>
    </lineage>
</organism>
<keyword evidence="1 4" id="KW-0238">DNA-binding</keyword>
<dbReference type="InterPro" id="IPR000551">
    <property type="entry name" value="MerR-type_HTH_dom"/>
</dbReference>
<evidence type="ECO:0000313" key="5">
    <source>
        <dbReference type="Proteomes" id="UP000199599"/>
    </source>
</evidence>
<dbReference type="AlphaFoldDB" id="A0A1I1R9H0"/>
<reference evidence="5" key="1">
    <citation type="submission" date="2016-10" db="EMBL/GenBank/DDBJ databases">
        <authorList>
            <person name="Varghese N."/>
            <person name="Submissions S."/>
        </authorList>
    </citation>
    <scope>NUCLEOTIDE SEQUENCE [LARGE SCALE GENOMIC DNA]</scope>
    <source>
        <strain evidence="5">R-53102</strain>
    </source>
</reference>
<accession>A0A1I1R9H0</accession>
<dbReference type="EMBL" id="FOMN01000001">
    <property type="protein sequence ID" value="SFD30902.1"/>
    <property type="molecule type" value="Genomic_DNA"/>
</dbReference>